<proteinExistence type="predicted"/>
<dbReference type="EMBL" id="KB446541">
    <property type="protein sequence ID" value="EME42572.1"/>
    <property type="molecule type" value="Genomic_DNA"/>
</dbReference>
<dbReference type="AlphaFoldDB" id="N1PJI4"/>
<organism evidence="2 3">
    <name type="scientific">Dothistroma septosporum (strain NZE10 / CBS 128990)</name>
    <name type="common">Red band needle blight fungus</name>
    <name type="synonym">Mycosphaerella pini</name>
    <dbReference type="NCBI Taxonomy" id="675120"/>
    <lineage>
        <taxon>Eukaryota</taxon>
        <taxon>Fungi</taxon>
        <taxon>Dikarya</taxon>
        <taxon>Ascomycota</taxon>
        <taxon>Pezizomycotina</taxon>
        <taxon>Dothideomycetes</taxon>
        <taxon>Dothideomycetidae</taxon>
        <taxon>Mycosphaerellales</taxon>
        <taxon>Mycosphaerellaceae</taxon>
        <taxon>Dothistroma</taxon>
    </lineage>
</organism>
<dbReference type="Proteomes" id="UP000016933">
    <property type="component" value="Unassembled WGS sequence"/>
</dbReference>
<feature type="region of interest" description="Disordered" evidence="1">
    <location>
        <begin position="51"/>
        <end position="119"/>
    </location>
</feature>
<evidence type="ECO:0000313" key="2">
    <source>
        <dbReference type="EMBL" id="EME42572.1"/>
    </source>
</evidence>
<protein>
    <submittedName>
        <fullName evidence="2">Uncharacterized protein</fullName>
    </submittedName>
</protein>
<evidence type="ECO:0000256" key="1">
    <source>
        <dbReference type="SAM" id="MobiDB-lite"/>
    </source>
</evidence>
<reference evidence="2 3" key="2">
    <citation type="journal article" date="2012" name="PLoS Pathog.">
        <title>Diverse lifestyles and strategies of plant pathogenesis encoded in the genomes of eighteen Dothideomycetes fungi.</title>
        <authorList>
            <person name="Ohm R.A."/>
            <person name="Feau N."/>
            <person name="Henrissat B."/>
            <person name="Schoch C.L."/>
            <person name="Horwitz B.A."/>
            <person name="Barry K.W."/>
            <person name="Condon B.J."/>
            <person name="Copeland A.C."/>
            <person name="Dhillon B."/>
            <person name="Glaser F."/>
            <person name="Hesse C.N."/>
            <person name="Kosti I."/>
            <person name="LaButti K."/>
            <person name="Lindquist E.A."/>
            <person name="Lucas S."/>
            <person name="Salamov A.A."/>
            <person name="Bradshaw R.E."/>
            <person name="Ciuffetti L."/>
            <person name="Hamelin R.C."/>
            <person name="Kema G.H.J."/>
            <person name="Lawrence C."/>
            <person name="Scott J.A."/>
            <person name="Spatafora J.W."/>
            <person name="Turgeon B.G."/>
            <person name="de Wit P.J.G.M."/>
            <person name="Zhong S."/>
            <person name="Goodwin S.B."/>
            <person name="Grigoriev I.V."/>
        </authorList>
    </citation>
    <scope>NUCLEOTIDE SEQUENCE [LARGE SCALE GENOMIC DNA]</scope>
    <source>
        <strain evidence="3">NZE10 / CBS 128990</strain>
    </source>
</reference>
<gene>
    <name evidence="2" type="ORF">DOTSEDRAFT_36417</name>
</gene>
<name>N1PJI4_DOTSN</name>
<dbReference type="HOGENOM" id="CLU_2061426_0_0_1"/>
<sequence>MSPRGRWRLKLTITQHRKTHEIEYAFPPDAQLKDQSVVDFFRARCKEHLAQCGERSQASMKRKRAGETGSQHGSGKRQKKTDSAYESNWDDDEDFPTKAKEATKEERPQNEHKAIDKQG</sequence>
<accession>N1PJI4</accession>
<evidence type="ECO:0000313" key="3">
    <source>
        <dbReference type="Proteomes" id="UP000016933"/>
    </source>
</evidence>
<feature type="compositionally biased region" description="Basic and acidic residues" evidence="1">
    <location>
        <begin position="95"/>
        <end position="119"/>
    </location>
</feature>
<keyword evidence="3" id="KW-1185">Reference proteome</keyword>
<reference evidence="3" key="1">
    <citation type="journal article" date="2012" name="PLoS Genet.">
        <title>The genomes of the fungal plant pathogens Cladosporium fulvum and Dothistroma septosporum reveal adaptation to different hosts and lifestyles but also signatures of common ancestry.</title>
        <authorList>
            <person name="de Wit P.J.G.M."/>
            <person name="van der Burgt A."/>
            <person name="Oekmen B."/>
            <person name="Stergiopoulos I."/>
            <person name="Abd-Elsalam K.A."/>
            <person name="Aerts A.L."/>
            <person name="Bahkali A.H."/>
            <person name="Beenen H.G."/>
            <person name="Chettri P."/>
            <person name="Cox M.P."/>
            <person name="Datema E."/>
            <person name="de Vries R.P."/>
            <person name="Dhillon B."/>
            <person name="Ganley A.R."/>
            <person name="Griffiths S.A."/>
            <person name="Guo Y."/>
            <person name="Hamelin R.C."/>
            <person name="Henrissat B."/>
            <person name="Kabir M.S."/>
            <person name="Jashni M.K."/>
            <person name="Kema G."/>
            <person name="Klaubauf S."/>
            <person name="Lapidus A."/>
            <person name="Levasseur A."/>
            <person name="Lindquist E."/>
            <person name="Mehrabi R."/>
            <person name="Ohm R.A."/>
            <person name="Owen T.J."/>
            <person name="Salamov A."/>
            <person name="Schwelm A."/>
            <person name="Schijlen E."/>
            <person name="Sun H."/>
            <person name="van den Burg H.A."/>
            <person name="van Ham R.C.H.J."/>
            <person name="Zhang S."/>
            <person name="Goodwin S.B."/>
            <person name="Grigoriev I.V."/>
            <person name="Collemare J."/>
            <person name="Bradshaw R.E."/>
        </authorList>
    </citation>
    <scope>NUCLEOTIDE SEQUENCE [LARGE SCALE GENOMIC DNA]</scope>
    <source>
        <strain evidence="3">NZE10 / CBS 128990</strain>
    </source>
</reference>